<dbReference type="KEGG" id="ttr:Tter_2614"/>
<dbReference type="EMBL" id="CP001826">
    <property type="protein sequence ID" value="ACZ43502.1"/>
    <property type="molecule type" value="Genomic_DNA"/>
</dbReference>
<dbReference type="PANTHER" id="PTHR30061:SF50">
    <property type="entry name" value="MALTOSE_MALTODEXTRIN-BINDING PERIPLASMIC PROTEIN"/>
    <property type="match status" value="1"/>
</dbReference>
<evidence type="ECO:0000256" key="4">
    <source>
        <dbReference type="SAM" id="SignalP"/>
    </source>
</evidence>
<proteinExistence type="inferred from homology"/>
<dbReference type="GO" id="GO:0042956">
    <property type="term" value="P:maltodextrin transmembrane transport"/>
    <property type="evidence" value="ECO:0007669"/>
    <property type="project" value="TreeGrafter"/>
</dbReference>
<keyword evidence="2" id="KW-0813">Transport</keyword>
<dbReference type="PANTHER" id="PTHR30061">
    <property type="entry name" value="MALTOSE-BINDING PERIPLASMIC PROTEIN"/>
    <property type="match status" value="1"/>
</dbReference>
<dbReference type="NCBIfam" id="TIGR01409">
    <property type="entry name" value="TAT_signal_seq"/>
    <property type="match status" value="1"/>
</dbReference>
<keyword evidence="6" id="KW-1185">Reference proteome</keyword>
<accession>D1CID1</accession>
<dbReference type="PROSITE" id="PS51318">
    <property type="entry name" value="TAT"/>
    <property type="match status" value="1"/>
</dbReference>
<dbReference type="GO" id="GO:0055052">
    <property type="term" value="C:ATP-binding cassette (ABC) transporter complex, substrate-binding subunit-containing"/>
    <property type="evidence" value="ECO:0007669"/>
    <property type="project" value="TreeGrafter"/>
</dbReference>
<gene>
    <name evidence="5" type="ordered locus">Tter_2614</name>
</gene>
<dbReference type="RefSeq" id="WP_012876533.1">
    <property type="nucleotide sequence ID" value="NC_013526.1"/>
</dbReference>
<sequence length="461" mass="51751">MSQGRIPKQVLTRRRFLQAAALAGLSLAGCGAPGGGAQPTLPPASLTATVEAKGVSVSTPIAGKTNVTWWTHNNPAFVAANKEMIRRFEQANSNIHIVYQYFPYDVFIRKLQAGYRSGTVADMQQMFGTWVTDYAKNGLLEPVPPDIAGSMEDRFWPAALGAYKWEGKYYGMPNEYNLENGGMLANPKLFQEANIKAYPQTWAELISDAQRLTKRDQKGKIQQVGFAFTNNDSITFLFLSMILQQGATYWAKDGVHVDFSTEAAKKAWADETALVTKYKVDSEQAYTGDSYEIFFRGKAGMAMRGPWVIAVAKEQFPQFKFDYVPMPPYAGTEPKFAAESGWGEVVNAKAKPEIKEAAWKFIEFIHQPENLRDWNILTFTIPSLKELKDDKKILQNAPQMKTSFEVLQYGQWVGPVQDRDRFWQYVHDAFTSVELGKMSPEDALKDAEKKINAMIDEHVGP</sequence>
<dbReference type="OrthoDB" id="9766758at2"/>
<dbReference type="HOGENOM" id="CLU_031285_9_1_0"/>
<dbReference type="InterPro" id="IPR019546">
    <property type="entry name" value="TAT_signal_bac_arc"/>
</dbReference>
<dbReference type="InterPro" id="IPR006311">
    <property type="entry name" value="TAT_signal"/>
</dbReference>
<dbReference type="eggNOG" id="COG1653">
    <property type="taxonomic scope" value="Bacteria"/>
</dbReference>
<dbReference type="SUPFAM" id="SSF53850">
    <property type="entry name" value="Periplasmic binding protein-like II"/>
    <property type="match status" value="1"/>
</dbReference>
<dbReference type="AlphaFoldDB" id="D1CID1"/>
<dbReference type="CDD" id="cd14748">
    <property type="entry name" value="PBP2_UgpB"/>
    <property type="match status" value="1"/>
</dbReference>
<dbReference type="PROSITE" id="PS51257">
    <property type="entry name" value="PROKAR_LIPOPROTEIN"/>
    <property type="match status" value="1"/>
</dbReference>
<evidence type="ECO:0000313" key="6">
    <source>
        <dbReference type="Proteomes" id="UP000000323"/>
    </source>
</evidence>
<dbReference type="GO" id="GO:1901982">
    <property type="term" value="F:maltose binding"/>
    <property type="evidence" value="ECO:0007669"/>
    <property type="project" value="TreeGrafter"/>
</dbReference>
<protein>
    <submittedName>
        <fullName evidence="5">Extracellular solute-binding protein family 1</fullName>
    </submittedName>
</protein>
<dbReference type="Gene3D" id="3.40.190.10">
    <property type="entry name" value="Periplasmic binding protein-like II"/>
    <property type="match status" value="1"/>
</dbReference>
<evidence type="ECO:0000256" key="1">
    <source>
        <dbReference type="ARBA" id="ARBA00008520"/>
    </source>
</evidence>
<keyword evidence="3 4" id="KW-0732">Signal</keyword>
<dbReference type="STRING" id="525904.Tter_2614"/>
<dbReference type="InterPro" id="IPR006059">
    <property type="entry name" value="SBP"/>
</dbReference>
<evidence type="ECO:0000256" key="3">
    <source>
        <dbReference type="ARBA" id="ARBA00022729"/>
    </source>
</evidence>
<dbReference type="Proteomes" id="UP000000323">
    <property type="component" value="Chromosome 2"/>
</dbReference>
<evidence type="ECO:0000313" key="5">
    <source>
        <dbReference type="EMBL" id="ACZ43502.1"/>
    </source>
</evidence>
<reference evidence="6" key="1">
    <citation type="journal article" date="2010" name="Stand. Genomic Sci.">
        <title>Complete genome sequence of 'Thermobaculum terrenum' type strain (YNP1).</title>
        <authorList>
            <person name="Kiss H."/>
            <person name="Cleland D."/>
            <person name="Lapidus A."/>
            <person name="Lucas S."/>
            <person name="Glavina Del Rio T."/>
            <person name="Nolan M."/>
            <person name="Tice H."/>
            <person name="Han C."/>
            <person name="Goodwin L."/>
            <person name="Pitluck S."/>
            <person name="Liolios K."/>
            <person name="Ivanova N."/>
            <person name="Mavromatis K."/>
            <person name="Ovchinnikova G."/>
            <person name="Pati A."/>
            <person name="Chen A."/>
            <person name="Palaniappan K."/>
            <person name="Land M."/>
            <person name="Hauser L."/>
            <person name="Chang Y."/>
            <person name="Jeffries C."/>
            <person name="Lu M."/>
            <person name="Brettin T."/>
            <person name="Detter J."/>
            <person name="Goker M."/>
            <person name="Tindall B."/>
            <person name="Beck B."/>
            <person name="McDermott T."/>
            <person name="Woyke T."/>
            <person name="Bristow J."/>
            <person name="Eisen J."/>
            <person name="Markowitz V."/>
            <person name="Hugenholtz P."/>
            <person name="Kyrpides N."/>
            <person name="Klenk H."/>
            <person name="Cheng J."/>
        </authorList>
    </citation>
    <scope>NUCLEOTIDE SEQUENCE [LARGE SCALE GENOMIC DNA]</scope>
    <source>
        <strain evidence="6">ATCC BAA-798 / YNP1</strain>
    </source>
</reference>
<comment type="similarity">
    <text evidence="1">Belongs to the bacterial solute-binding protein 1 family.</text>
</comment>
<name>D1CID1_THET1</name>
<dbReference type="GO" id="GO:0015768">
    <property type="term" value="P:maltose transport"/>
    <property type="evidence" value="ECO:0007669"/>
    <property type="project" value="TreeGrafter"/>
</dbReference>
<dbReference type="Pfam" id="PF13416">
    <property type="entry name" value="SBP_bac_8"/>
    <property type="match status" value="1"/>
</dbReference>
<organism evidence="5 6">
    <name type="scientific">Thermobaculum terrenum (strain ATCC BAA-798 / CCMEE 7001 / YNP1)</name>
    <dbReference type="NCBI Taxonomy" id="525904"/>
    <lineage>
        <taxon>Bacteria</taxon>
        <taxon>Bacillati</taxon>
        <taxon>Chloroflexota</taxon>
        <taxon>Chloroflexia</taxon>
        <taxon>Candidatus Thermobaculales</taxon>
        <taxon>Candidatus Thermobaculaceae</taxon>
        <taxon>Thermobaculum</taxon>
    </lineage>
</organism>
<feature type="chain" id="PRO_5003021377" evidence="4">
    <location>
        <begin position="32"/>
        <end position="461"/>
    </location>
</feature>
<evidence type="ECO:0000256" key="2">
    <source>
        <dbReference type="ARBA" id="ARBA00022448"/>
    </source>
</evidence>
<feature type="signal peptide" evidence="4">
    <location>
        <begin position="1"/>
        <end position="31"/>
    </location>
</feature>